<evidence type="ECO:0000256" key="4">
    <source>
        <dbReference type="ARBA" id="ARBA00022741"/>
    </source>
</evidence>
<protein>
    <recommendedName>
        <fullName evidence="7">Aspartokinase</fullName>
        <ecNumber evidence="7">2.7.2.4</ecNumber>
    </recommendedName>
</protein>
<dbReference type="InterPro" id="IPR001048">
    <property type="entry name" value="Asp/Glu/Uridylate_kinase"/>
</dbReference>
<dbReference type="GO" id="GO:0009089">
    <property type="term" value="P:lysine biosynthetic process via diaminopimelate"/>
    <property type="evidence" value="ECO:0007669"/>
    <property type="project" value="UniProtKB-UniPathway"/>
</dbReference>
<dbReference type="AlphaFoldDB" id="A0A1G1SR17"/>
<evidence type="ECO:0000259" key="9">
    <source>
        <dbReference type="Pfam" id="PF00696"/>
    </source>
</evidence>
<dbReference type="RefSeq" id="WP_070747707.1">
    <property type="nucleotide sequence ID" value="NZ_MDZA01000457.1"/>
</dbReference>
<evidence type="ECO:0000256" key="1">
    <source>
        <dbReference type="ARBA" id="ARBA00004766"/>
    </source>
</evidence>
<keyword evidence="11" id="KW-1185">Reference proteome</keyword>
<dbReference type="Pfam" id="PF00696">
    <property type="entry name" value="AA_kinase"/>
    <property type="match status" value="1"/>
</dbReference>
<dbReference type="Proteomes" id="UP000177506">
    <property type="component" value="Unassembled WGS sequence"/>
</dbReference>
<comment type="pathway">
    <text evidence="8">Amino-acid biosynthesis; L-methionine biosynthesis via de novo pathway; L-homoserine from L-aspartate: step 1/3.</text>
</comment>
<dbReference type="GO" id="GO:0009088">
    <property type="term" value="P:threonine biosynthetic process"/>
    <property type="evidence" value="ECO:0007669"/>
    <property type="project" value="UniProtKB-UniPathway"/>
</dbReference>
<evidence type="ECO:0000256" key="8">
    <source>
        <dbReference type="RuleBase" id="RU004249"/>
    </source>
</evidence>
<evidence type="ECO:0000256" key="2">
    <source>
        <dbReference type="ARBA" id="ARBA00010122"/>
    </source>
</evidence>
<dbReference type="EMBL" id="MDZA01000457">
    <property type="protein sequence ID" value="OGX81075.1"/>
    <property type="molecule type" value="Genomic_DNA"/>
</dbReference>
<feature type="domain" description="Aspartate/glutamate/uridylate kinase" evidence="9">
    <location>
        <begin position="7"/>
        <end position="278"/>
    </location>
</feature>
<gene>
    <name evidence="10" type="ORF">BEN49_16240</name>
</gene>
<dbReference type="InterPro" id="IPR001341">
    <property type="entry name" value="Asp_kinase"/>
</dbReference>
<evidence type="ECO:0000256" key="7">
    <source>
        <dbReference type="RuleBase" id="RU003448"/>
    </source>
</evidence>
<comment type="pathway">
    <text evidence="1 8">Amino-acid biosynthesis; L-lysine biosynthesis via DAP pathway; (S)-tetrahydrodipicolinate from L-aspartate: step 1/4.</text>
</comment>
<organism evidence="10 11">
    <name type="scientific">Hymenobacter coccineus</name>
    <dbReference type="NCBI Taxonomy" id="1908235"/>
    <lineage>
        <taxon>Bacteria</taxon>
        <taxon>Pseudomonadati</taxon>
        <taxon>Bacteroidota</taxon>
        <taxon>Cytophagia</taxon>
        <taxon>Cytophagales</taxon>
        <taxon>Hymenobacteraceae</taxon>
        <taxon>Hymenobacter</taxon>
    </lineage>
</organism>
<keyword evidence="6" id="KW-0067">ATP-binding</keyword>
<name>A0A1G1SR17_9BACT</name>
<evidence type="ECO:0000256" key="6">
    <source>
        <dbReference type="ARBA" id="ARBA00022840"/>
    </source>
</evidence>
<keyword evidence="8" id="KW-0028">Amino-acid biosynthesis</keyword>
<comment type="catalytic activity">
    <reaction evidence="7">
        <text>L-aspartate + ATP = 4-phospho-L-aspartate + ADP</text>
        <dbReference type="Rhea" id="RHEA:23776"/>
        <dbReference type="ChEBI" id="CHEBI:29991"/>
        <dbReference type="ChEBI" id="CHEBI:30616"/>
        <dbReference type="ChEBI" id="CHEBI:57535"/>
        <dbReference type="ChEBI" id="CHEBI:456216"/>
        <dbReference type="EC" id="2.7.2.4"/>
    </reaction>
</comment>
<keyword evidence="3 7" id="KW-0808">Transferase</keyword>
<dbReference type="Gene3D" id="1.20.120.1320">
    <property type="entry name" value="Aspartokinase, catalytic domain"/>
    <property type="match status" value="1"/>
</dbReference>
<evidence type="ECO:0000313" key="11">
    <source>
        <dbReference type="Proteomes" id="UP000177506"/>
    </source>
</evidence>
<keyword evidence="4" id="KW-0547">Nucleotide-binding</keyword>
<dbReference type="EC" id="2.7.2.4" evidence="7"/>
<dbReference type="UniPathway" id="UPA00051">
    <property type="reaction ID" value="UER00462"/>
</dbReference>
<dbReference type="GO" id="GO:0005829">
    <property type="term" value="C:cytosol"/>
    <property type="evidence" value="ECO:0007669"/>
    <property type="project" value="TreeGrafter"/>
</dbReference>
<dbReference type="PANTHER" id="PTHR21499:SF59">
    <property type="entry name" value="ASPARTOKINASE"/>
    <property type="match status" value="1"/>
</dbReference>
<comment type="pathway">
    <text evidence="8">Amino-acid biosynthesis; L-threonine biosynthesis; L-threonine from L-aspartate: step 1/5.</text>
</comment>
<dbReference type="UniPathway" id="UPA00034">
    <property type="reaction ID" value="UER00015"/>
</dbReference>
<proteinExistence type="inferred from homology"/>
<dbReference type="UniPathway" id="UPA00050">
    <property type="reaction ID" value="UER00461"/>
</dbReference>
<reference evidence="10 11" key="1">
    <citation type="submission" date="2016-08" db="EMBL/GenBank/DDBJ databases">
        <title>Hymenobacter coccineus sp. nov., Hymenobacter lapidarius sp. nov. and Hymenobacter glacialis sp. nov., isolated from Antarctic soil.</title>
        <authorList>
            <person name="Sedlacek I."/>
            <person name="Kralova S."/>
            <person name="Kyrova K."/>
            <person name="Maslanova I."/>
            <person name="Stankova E."/>
            <person name="Vrbovska V."/>
            <person name="Nemec M."/>
            <person name="Bartak M."/>
            <person name="Svec P."/>
            <person name="Busse H.-J."/>
            <person name="Pantucek R."/>
        </authorList>
    </citation>
    <scope>NUCLEOTIDE SEQUENCE [LARGE SCALE GENOMIC DNA]</scope>
    <source>
        <strain evidence="10 11">CCM 8649</strain>
    </source>
</reference>
<dbReference type="GO" id="GO:0004072">
    <property type="term" value="F:aspartate kinase activity"/>
    <property type="evidence" value="ECO:0007669"/>
    <property type="project" value="UniProtKB-EC"/>
</dbReference>
<dbReference type="InterPro" id="IPR042199">
    <property type="entry name" value="AsparK_Bifunc_asparK/hSer_DH"/>
</dbReference>
<dbReference type="OrthoDB" id="9799110at2"/>
<evidence type="ECO:0000313" key="10">
    <source>
        <dbReference type="EMBL" id="OGX81075.1"/>
    </source>
</evidence>
<keyword evidence="5 7" id="KW-0418">Kinase</keyword>
<dbReference type="SUPFAM" id="SSF53633">
    <property type="entry name" value="Carbamate kinase-like"/>
    <property type="match status" value="1"/>
</dbReference>
<dbReference type="NCBIfam" id="TIGR00657">
    <property type="entry name" value="asp_kinases"/>
    <property type="match status" value="1"/>
</dbReference>
<dbReference type="PANTHER" id="PTHR21499">
    <property type="entry name" value="ASPARTATE KINASE"/>
    <property type="match status" value="1"/>
</dbReference>
<dbReference type="GO" id="GO:0005524">
    <property type="term" value="F:ATP binding"/>
    <property type="evidence" value="ECO:0007669"/>
    <property type="project" value="UniProtKB-KW"/>
</dbReference>
<dbReference type="GO" id="GO:0009090">
    <property type="term" value="P:homoserine biosynthetic process"/>
    <property type="evidence" value="ECO:0007669"/>
    <property type="project" value="TreeGrafter"/>
</dbReference>
<comment type="similarity">
    <text evidence="2 7">Belongs to the aspartokinase family.</text>
</comment>
<evidence type="ECO:0000256" key="5">
    <source>
        <dbReference type="ARBA" id="ARBA00022777"/>
    </source>
</evidence>
<comment type="caution">
    <text evidence="10">The sequence shown here is derived from an EMBL/GenBank/DDBJ whole genome shotgun (WGS) entry which is preliminary data.</text>
</comment>
<dbReference type="Gene3D" id="3.40.1160.10">
    <property type="entry name" value="Acetylglutamate kinase-like"/>
    <property type="match status" value="1"/>
</dbReference>
<accession>A0A1G1SR17</accession>
<dbReference type="InterPro" id="IPR036393">
    <property type="entry name" value="AceGlu_kinase-like_sf"/>
</dbReference>
<evidence type="ECO:0000256" key="3">
    <source>
        <dbReference type="ARBA" id="ARBA00022679"/>
    </source>
</evidence>
<sequence>MAAHSPLVYKFGGASVKDAAAILNLKHIVETTAAGRPLLVVVSAMGKTTNALEELFDLAHRGQPYDAPLGALHDFHAAAAEALAGPGAAPGPWQQTLQDLREQLADVNPDHYDRQYDQLVSYGELLASQLVAQALGAQWLDCRPLVRTDRTWREGRVDWPATERLVRAALPPLLAQGPVVTQGFVGGTAGGLTTTLGREGSDYSAAIFAYCLHAESVTIWKDVAGLLSADPKIFPDAVRYPEISYQETIEMAYYGASVIHPKTLKPLAERGIPLRVRSFVDPGAPGTLIHDCQHPALAPAFIRKTGQCLLSFESKDFAFISEENLEVIFGALAQARLKINLMQNSAISFSVCTDFSERRVQLLLGLLAGQFRVHYNDDLTLFTIKNYDAPSVARLTEGRELLLEQRTRSTFQFVCR</sequence>